<feature type="region of interest" description="Disordered" evidence="1">
    <location>
        <begin position="314"/>
        <end position="338"/>
    </location>
</feature>
<evidence type="ECO:0000313" key="2">
    <source>
        <dbReference type="EMBL" id="KAJ3843464.1"/>
    </source>
</evidence>
<reference evidence="2" key="1">
    <citation type="submission" date="2022-08" db="EMBL/GenBank/DDBJ databases">
        <authorList>
            <consortium name="DOE Joint Genome Institute"/>
            <person name="Min B."/>
            <person name="Riley R."/>
            <person name="Sierra-Patev S."/>
            <person name="Naranjo-Ortiz M."/>
            <person name="Looney B."/>
            <person name="Konkel Z."/>
            <person name="Slot J.C."/>
            <person name="Sakamoto Y."/>
            <person name="Steenwyk J.L."/>
            <person name="Rokas A."/>
            <person name="Carro J."/>
            <person name="Camarero S."/>
            <person name="Ferreira P."/>
            <person name="Molpeceres G."/>
            <person name="Ruiz-Duenas F.J."/>
            <person name="Serrano A."/>
            <person name="Henrissat B."/>
            <person name="Drula E."/>
            <person name="Hughes K.W."/>
            <person name="Mata J.L."/>
            <person name="Ishikawa N.K."/>
            <person name="Vargas-Isla R."/>
            <person name="Ushijima S."/>
            <person name="Smith C.A."/>
            <person name="Ahrendt S."/>
            <person name="Andreopoulos W."/>
            <person name="He G."/>
            <person name="Labutti K."/>
            <person name="Lipzen A."/>
            <person name="Ng V."/>
            <person name="Sandor L."/>
            <person name="Barry K."/>
            <person name="Martinez A.T."/>
            <person name="Xiao Y."/>
            <person name="Gibbons J.G."/>
            <person name="Terashima K."/>
            <person name="Hibbett D.S."/>
            <person name="Grigoriev I.V."/>
        </authorList>
    </citation>
    <scope>NUCLEOTIDE SEQUENCE</scope>
    <source>
        <strain evidence="2">TFB9207</strain>
    </source>
</reference>
<gene>
    <name evidence="2" type="ORF">F5878DRAFT_275239</name>
</gene>
<sequence>MRLQRIYCDTKIAILGILCILGTVAALPTSKPYQVRHPSYPSPSTSQPQLPLFDSQMIPQSLAKVGYQYEWTVTIWFPGRKLELGNDVDTRFDAVAIWQNIATALQPYLLPNTLFYLPGWGQVPRWDEDNMIEFQYSVQLGLPSTFRKRFGSGSGKVRKTGHFTLDITIFPTKAVPKNVPALPINTYQISYTESPNILVDSEMIPPSPKDIGFNVWIATIAFDAPLGFVEDNVDSRYDAVLICKNIATALQPYLPEKTLFHFADRVPYWNEENVIKFTYFLQQGLPLKPQSRKEKNFGSGEVKKTQIFTLKTTIHPQESASPPTHRAPSSSLASTSTNIDPVNLRMRVTEGVTKNGEPVLSTRGGKGTMSNKKDFSELDKYHHDSTFNPAVSTEQS</sequence>
<dbReference type="Proteomes" id="UP001163846">
    <property type="component" value="Unassembled WGS sequence"/>
</dbReference>
<keyword evidence="3" id="KW-1185">Reference proteome</keyword>
<accession>A0AA38UJC9</accession>
<dbReference type="EMBL" id="MU805975">
    <property type="protein sequence ID" value="KAJ3843464.1"/>
    <property type="molecule type" value="Genomic_DNA"/>
</dbReference>
<dbReference type="AlphaFoldDB" id="A0AA38UJC9"/>
<name>A0AA38UJC9_9AGAR</name>
<feature type="compositionally biased region" description="Basic and acidic residues" evidence="1">
    <location>
        <begin position="371"/>
        <end position="385"/>
    </location>
</feature>
<proteinExistence type="predicted"/>
<feature type="compositionally biased region" description="Polar residues" evidence="1">
    <location>
        <begin position="386"/>
        <end position="396"/>
    </location>
</feature>
<feature type="region of interest" description="Disordered" evidence="1">
    <location>
        <begin position="350"/>
        <end position="396"/>
    </location>
</feature>
<evidence type="ECO:0000313" key="3">
    <source>
        <dbReference type="Proteomes" id="UP001163846"/>
    </source>
</evidence>
<comment type="caution">
    <text evidence="2">The sequence shown here is derived from an EMBL/GenBank/DDBJ whole genome shotgun (WGS) entry which is preliminary data.</text>
</comment>
<protein>
    <submittedName>
        <fullName evidence="2">Uncharacterized protein</fullName>
    </submittedName>
</protein>
<evidence type="ECO:0000256" key="1">
    <source>
        <dbReference type="SAM" id="MobiDB-lite"/>
    </source>
</evidence>
<organism evidence="2 3">
    <name type="scientific">Lentinula raphanica</name>
    <dbReference type="NCBI Taxonomy" id="153919"/>
    <lineage>
        <taxon>Eukaryota</taxon>
        <taxon>Fungi</taxon>
        <taxon>Dikarya</taxon>
        <taxon>Basidiomycota</taxon>
        <taxon>Agaricomycotina</taxon>
        <taxon>Agaricomycetes</taxon>
        <taxon>Agaricomycetidae</taxon>
        <taxon>Agaricales</taxon>
        <taxon>Marasmiineae</taxon>
        <taxon>Omphalotaceae</taxon>
        <taxon>Lentinula</taxon>
    </lineage>
</organism>